<dbReference type="RefSeq" id="WP_343186053.1">
    <property type="nucleotide sequence ID" value="NZ_JBCITM010000008.1"/>
</dbReference>
<name>A0ABU9VU99_9CLOT</name>
<gene>
    <name evidence="1" type="ORF">AAIG11_09615</name>
</gene>
<organism evidence="1 2">
    <name type="scientific">Anoxynatronum sibiricum</name>
    <dbReference type="NCBI Taxonomy" id="210623"/>
    <lineage>
        <taxon>Bacteria</taxon>
        <taxon>Bacillati</taxon>
        <taxon>Bacillota</taxon>
        <taxon>Clostridia</taxon>
        <taxon>Eubacteriales</taxon>
        <taxon>Clostridiaceae</taxon>
        <taxon>Anoxynatronum</taxon>
    </lineage>
</organism>
<dbReference type="EMBL" id="JBCITM010000008">
    <property type="protein sequence ID" value="MEN1760731.1"/>
    <property type="molecule type" value="Genomic_DNA"/>
</dbReference>
<comment type="caution">
    <text evidence="1">The sequence shown here is derived from an EMBL/GenBank/DDBJ whole genome shotgun (WGS) entry which is preliminary data.</text>
</comment>
<protein>
    <submittedName>
        <fullName evidence="1">DUF2922 domain-containing protein</fullName>
    </submittedName>
</protein>
<dbReference type="InterPro" id="IPR021321">
    <property type="entry name" value="DUF2922"/>
</dbReference>
<sequence length="73" mass="8101">MNKRLELNFRKTDGKTARITLQEPREDLTEAEVETAMNSLVMQDVFAPAGVSLAVPVSARIVTTESEVFDFEG</sequence>
<dbReference type="Proteomes" id="UP001407405">
    <property type="component" value="Unassembled WGS sequence"/>
</dbReference>
<dbReference type="Pfam" id="PF11148">
    <property type="entry name" value="DUF2922"/>
    <property type="match status" value="1"/>
</dbReference>
<accession>A0ABU9VU99</accession>
<evidence type="ECO:0000313" key="2">
    <source>
        <dbReference type="Proteomes" id="UP001407405"/>
    </source>
</evidence>
<reference evidence="1 2" key="1">
    <citation type="submission" date="2024-04" db="EMBL/GenBank/DDBJ databases">
        <title>Genome sequencing and metabolic network reconstruction of aminoacids and betaine degradation by Anoxynatronum sibiricum.</title>
        <authorList>
            <person name="Detkova E.N."/>
            <person name="Boltjanskaja Y.V."/>
            <person name="Mardanov A.V."/>
            <person name="Kevbrin V."/>
        </authorList>
    </citation>
    <scope>NUCLEOTIDE SEQUENCE [LARGE SCALE GENOMIC DNA]</scope>
    <source>
        <strain evidence="1 2">Z-7981</strain>
    </source>
</reference>
<proteinExistence type="predicted"/>
<keyword evidence="2" id="KW-1185">Reference proteome</keyword>
<evidence type="ECO:0000313" key="1">
    <source>
        <dbReference type="EMBL" id="MEN1760731.1"/>
    </source>
</evidence>